<keyword evidence="3" id="KW-1185">Reference proteome</keyword>
<dbReference type="PANTHER" id="PTHR21261">
    <property type="entry name" value="BEAT PROTEIN"/>
    <property type="match status" value="1"/>
</dbReference>
<evidence type="ECO:0000256" key="1">
    <source>
        <dbReference type="SAM" id="SignalP"/>
    </source>
</evidence>
<sequence length="298" mass="33270">MRLRLLVFFIIFIENYLTGKCLKMVELKVPNIIDPREEKVKLYCNYELDAGEKLYSIKWYKDTNEFYRFMPDANPSGVDFHVDDIQVDIIDSNDKVITLIQNLDILNYETSGLAGSYACEVSTDAPTFHMKFDVANMSIAVLPQRDPALEGLRSHYDDGDILEAQCTSSPSFPSAKLAFYINDIEVKKSLTRELPGVGLAGGNLSMTRLGLSLPLVQRYFKPSGNLRLTCKSILPGISGSKSRETSTIISLGTNNERLAQEAKVSISSPSSSSSSSNKYYFNNHLLSVILINIIIIKI</sequence>
<comment type="caution">
    <text evidence="2">The sequence shown here is derived from an EMBL/GenBank/DDBJ whole genome shotgun (WGS) entry which is preliminary data.</text>
</comment>
<reference evidence="2 3" key="1">
    <citation type="submission" date="2020-08" db="EMBL/GenBank/DDBJ databases">
        <title>Aphidius gifuensis genome sequencing and assembly.</title>
        <authorList>
            <person name="Du Z."/>
        </authorList>
    </citation>
    <scope>NUCLEOTIDE SEQUENCE [LARGE SCALE GENOMIC DNA]</scope>
    <source>
        <strain evidence="2">YNYX2018</strain>
        <tissue evidence="2">Adults</tissue>
    </source>
</reference>
<dbReference type="EMBL" id="JACMRX010000001">
    <property type="protein sequence ID" value="KAF7998329.1"/>
    <property type="molecule type" value="Genomic_DNA"/>
</dbReference>
<dbReference type="PANTHER" id="PTHR21261:SF15">
    <property type="entry name" value="BEATEN PATH IIIA, ISOFORM D-RELATED"/>
    <property type="match status" value="1"/>
</dbReference>
<dbReference type="OrthoDB" id="6415662at2759"/>
<organism evidence="2 3">
    <name type="scientific">Aphidius gifuensis</name>
    <name type="common">Parasitoid wasp</name>
    <dbReference type="NCBI Taxonomy" id="684658"/>
    <lineage>
        <taxon>Eukaryota</taxon>
        <taxon>Metazoa</taxon>
        <taxon>Ecdysozoa</taxon>
        <taxon>Arthropoda</taxon>
        <taxon>Hexapoda</taxon>
        <taxon>Insecta</taxon>
        <taxon>Pterygota</taxon>
        <taxon>Neoptera</taxon>
        <taxon>Endopterygota</taxon>
        <taxon>Hymenoptera</taxon>
        <taxon>Apocrita</taxon>
        <taxon>Ichneumonoidea</taxon>
        <taxon>Braconidae</taxon>
        <taxon>Aphidiinae</taxon>
        <taxon>Aphidius</taxon>
    </lineage>
</organism>
<feature type="signal peptide" evidence="1">
    <location>
        <begin position="1"/>
        <end position="19"/>
    </location>
</feature>
<evidence type="ECO:0000313" key="2">
    <source>
        <dbReference type="EMBL" id="KAF7998329.1"/>
    </source>
</evidence>
<dbReference type="Proteomes" id="UP000639338">
    <property type="component" value="Unassembled WGS sequence"/>
</dbReference>
<dbReference type="AlphaFoldDB" id="A0A835CWG9"/>
<evidence type="ECO:0008006" key="4">
    <source>
        <dbReference type="Google" id="ProtNLM"/>
    </source>
</evidence>
<feature type="chain" id="PRO_5032860745" description="Ig-like domain-containing protein" evidence="1">
    <location>
        <begin position="20"/>
        <end position="298"/>
    </location>
</feature>
<accession>A0A835CWG9</accession>
<name>A0A835CWG9_APHGI</name>
<proteinExistence type="predicted"/>
<evidence type="ECO:0000313" key="3">
    <source>
        <dbReference type="Proteomes" id="UP000639338"/>
    </source>
</evidence>
<gene>
    <name evidence="2" type="ORF">HCN44_009727</name>
</gene>
<protein>
    <recommendedName>
        <fullName evidence="4">Ig-like domain-containing protein</fullName>
    </recommendedName>
</protein>
<keyword evidence="1" id="KW-0732">Signal</keyword>